<dbReference type="EMBL" id="BGZK01000924">
    <property type="protein sequence ID" value="GBP65265.1"/>
    <property type="molecule type" value="Genomic_DNA"/>
</dbReference>
<gene>
    <name evidence="2" type="ORF">EVAR_37113_1</name>
</gene>
<evidence type="ECO:0000313" key="2">
    <source>
        <dbReference type="EMBL" id="GBP65265.1"/>
    </source>
</evidence>
<evidence type="ECO:0000313" key="3">
    <source>
        <dbReference type="Proteomes" id="UP000299102"/>
    </source>
</evidence>
<reference evidence="2 3" key="1">
    <citation type="journal article" date="2019" name="Commun. Biol.">
        <title>The bagworm genome reveals a unique fibroin gene that provides high tensile strength.</title>
        <authorList>
            <person name="Kono N."/>
            <person name="Nakamura H."/>
            <person name="Ohtoshi R."/>
            <person name="Tomita M."/>
            <person name="Numata K."/>
            <person name="Arakawa K."/>
        </authorList>
    </citation>
    <scope>NUCLEOTIDE SEQUENCE [LARGE SCALE GENOMIC DNA]</scope>
</reference>
<protein>
    <submittedName>
        <fullName evidence="2">Uncharacterized protein</fullName>
    </submittedName>
</protein>
<feature type="region of interest" description="Disordered" evidence="1">
    <location>
        <begin position="51"/>
        <end position="90"/>
    </location>
</feature>
<comment type="caution">
    <text evidence="2">The sequence shown here is derived from an EMBL/GenBank/DDBJ whole genome shotgun (WGS) entry which is preliminary data.</text>
</comment>
<proteinExistence type="predicted"/>
<accession>A0A4C1XST2</accession>
<dbReference type="AlphaFoldDB" id="A0A4C1XST2"/>
<sequence length="90" mass="10022">MELRSDTKYAIYLRQALVGAEGGSARGGRGGRASAAPLCCWWCPITTRRLRHNPERRQPRAPPVDRSARPSGYRPPSRPSKPFADPMKGY</sequence>
<keyword evidence="3" id="KW-1185">Reference proteome</keyword>
<organism evidence="2 3">
    <name type="scientific">Eumeta variegata</name>
    <name type="common">Bagworm moth</name>
    <name type="synonym">Eumeta japonica</name>
    <dbReference type="NCBI Taxonomy" id="151549"/>
    <lineage>
        <taxon>Eukaryota</taxon>
        <taxon>Metazoa</taxon>
        <taxon>Ecdysozoa</taxon>
        <taxon>Arthropoda</taxon>
        <taxon>Hexapoda</taxon>
        <taxon>Insecta</taxon>
        <taxon>Pterygota</taxon>
        <taxon>Neoptera</taxon>
        <taxon>Endopterygota</taxon>
        <taxon>Lepidoptera</taxon>
        <taxon>Glossata</taxon>
        <taxon>Ditrysia</taxon>
        <taxon>Tineoidea</taxon>
        <taxon>Psychidae</taxon>
        <taxon>Oiketicinae</taxon>
        <taxon>Eumeta</taxon>
    </lineage>
</organism>
<dbReference type="Proteomes" id="UP000299102">
    <property type="component" value="Unassembled WGS sequence"/>
</dbReference>
<evidence type="ECO:0000256" key="1">
    <source>
        <dbReference type="SAM" id="MobiDB-lite"/>
    </source>
</evidence>
<name>A0A4C1XST2_EUMVA</name>